<dbReference type="InterPro" id="IPR038740">
    <property type="entry name" value="BioF2-like_GNAT_dom"/>
</dbReference>
<proteinExistence type="predicted"/>
<dbReference type="STRING" id="36805.BOH66_13840"/>
<dbReference type="AlphaFoldDB" id="A0A1P8UAV3"/>
<name>A0A1P8UAV3_9MICO</name>
<evidence type="ECO:0000313" key="2">
    <source>
        <dbReference type="EMBL" id="APZ35206.1"/>
    </source>
</evidence>
<reference evidence="2 3" key="1">
    <citation type="submission" date="2016-12" db="EMBL/GenBank/DDBJ databases">
        <title>Complete genome sequence of Microbacterium aurum KACC 15219.</title>
        <authorList>
            <person name="Jung Y."/>
            <person name="Shin J.-H."/>
            <person name="Lee Y.-J."/>
            <person name="Yi H."/>
            <person name="Bahn Y.-S."/>
            <person name="Kim J.F."/>
            <person name="Lee D.-W."/>
        </authorList>
    </citation>
    <scope>NUCLEOTIDE SEQUENCE [LARGE SCALE GENOMIC DNA]</scope>
    <source>
        <strain evidence="2 3">KACC 15219</strain>
    </source>
</reference>
<gene>
    <name evidence="2" type="ORF">BOH66_13840</name>
</gene>
<protein>
    <recommendedName>
        <fullName evidence="1">BioF2-like acetyltransferase domain-containing protein</fullName>
    </recommendedName>
</protein>
<dbReference type="Pfam" id="PF13480">
    <property type="entry name" value="Acetyltransf_6"/>
    <property type="match status" value="1"/>
</dbReference>
<dbReference type="RefSeq" id="WP_076691584.1">
    <property type="nucleotide sequence ID" value="NZ_CP018762.1"/>
</dbReference>
<evidence type="ECO:0000259" key="1">
    <source>
        <dbReference type="Pfam" id="PF13480"/>
    </source>
</evidence>
<dbReference type="EMBL" id="CP018762">
    <property type="protein sequence ID" value="APZ35206.1"/>
    <property type="molecule type" value="Genomic_DNA"/>
</dbReference>
<sequence length="378" mass="41893">MSPDEAGATRARTLALRDVTEVDRERWQNLSRRALEPNPFLDPRYLLTAHRMLDGLDDIRLVIVEDGDEWIAVTPLSALGRFAKTPLRYASTAGAYLGRRASLCVPLIDAASPQRAIAATLAHLSSRASRLPGLVELTLLPADGPVSATLRSECARVGVPVQERSRFARAFADATSPVHAPEHLSSARRKRLRRLRSGLEREVGPLEFTDHGSDMAALETLLDLEAAGWKGERRTAQRKKPAELAWFLDFIAQFGASGDFRVLTLRSAEYVIFTSLVLVIDGHAFGTMDAYDERFAAFSPGVLGRVLEQQRLMADATITTFDPCMHPRYVDATALYPDRREMVSVLLAAHGASRVLLRARPWAQRMRARFAGIRRGAR</sequence>
<evidence type="ECO:0000313" key="3">
    <source>
        <dbReference type="Proteomes" id="UP000187185"/>
    </source>
</evidence>
<accession>A0A1P8UAV3</accession>
<organism evidence="2 3">
    <name type="scientific">Microbacterium aurum</name>
    <dbReference type="NCBI Taxonomy" id="36805"/>
    <lineage>
        <taxon>Bacteria</taxon>
        <taxon>Bacillati</taxon>
        <taxon>Actinomycetota</taxon>
        <taxon>Actinomycetes</taxon>
        <taxon>Micrococcales</taxon>
        <taxon>Microbacteriaceae</taxon>
        <taxon>Microbacterium</taxon>
    </lineage>
</organism>
<dbReference type="KEGG" id="maur:BOH66_13840"/>
<feature type="domain" description="BioF2-like acetyltransferase" evidence="1">
    <location>
        <begin position="187"/>
        <end position="309"/>
    </location>
</feature>
<keyword evidence="3" id="KW-1185">Reference proteome</keyword>
<dbReference type="OrthoDB" id="4816997at2"/>
<dbReference type="Proteomes" id="UP000187185">
    <property type="component" value="Chromosome"/>
</dbReference>